<dbReference type="GeneID" id="37046148"/>
<dbReference type="PROSITE" id="PS50048">
    <property type="entry name" value="ZN2_CY6_FUNGAL_2"/>
    <property type="match status" value="1"/>
</dbReference>
<dbReference type="InParanoid" id="A0A316YDS2"/>
<dbReference type="Pfam" id="PF00172">
    <property type="entry name" value="Zn_clus"/>
    <property type="match status" value="1"/>
</dbReference>
<sequence>MSESVQVQGEAAKHARKHACDECRTRKIKCDAVRPACLSCLSRGLGATCTYKAKVIARTEGHQKKRARLEGGERIPFTTGGDHAPPSLPRRPIRVNAFDAFGNAHVMRRTTRGAADKQASTLPSSSDPGLASQVYAVAEMCPQPDKIFEAMEFYIDRVEPTVALFNTVLLRHHMGLFVDVITSILSKPLRAVLEVDEDGDRRGRTAPGASSISPPRQRVLIAMGLSLLVLVLHHMPVSEVIARQLVECDTPEEVVLSQASLHDAAMSMLQQSDYLQQPSLWTLQTIALMRLYWFERMLFSHCTVWNLTAIRLGHSMGIDRLGSLLDDLDKEEERANVSHTEEQDKKDSEHWLEVMRGWASVWVPRFEEQDLALRELGRRVWCNLVTADCILNSHVDCFFATPSVGAKVHRMQTKPPWPGIGDEDVFLLQEPGERGDRLRARARQTTHGSSHESGLLASAQFTRQIAERAPGEPFDRPRLDRLLTLLPDGPMPNLDDDRRLFLEWCIHSVILRSGLPGLTTALKPGKSVLLKTCTSSALGLVDVRRRMERSGLPWRRLILARTVLFQAVLVLVAVLLEKPADSTIARDLDLGRMRAEADEAMGHLRHDIDVTGKRNPVELPALEALEKLYGRAVAPTPRQDSLFEQLEIPGESVDYEEDVQWLLSLLWQGSGDH</sequence>
<evidence type="ECO:0000256" key="2">
    <source>
        <dbReference type="ARBA" id="ARBA00023242"/>
    </source>
</evidence>
<evidence type="ECO:0000313" key="5">
    <source>
        <dbReference type="EMBL" id="PWN87281.1"/>
    </source>
</evidence>
<proteinExistence type="predicted"/>
<dbReference type="GO" id="GO:0008270">
    <property type="term" value="F:zinc ion binding"/>
    <property type="evidence" value="ECO:0007669"/>
    <property type="project" value="InterPro"/>
</dbReference>
<dbReference type="PANTHER" id="PTHR31001:SF90">
    <property type="entry name" value="CENTROMERE DNA-BINDING PROTEIN COMPLEX CBF3 SUBUNIT B"/>
    <property type="match status" value="1"/>
</dbReference>
<dbReference type="AlphaFoldDB" id="A0A316YDS2"/>
<protein>
    <recommendedName>
        <fullName evidence="4">Zn(2)-C6 fungal-type domain-containing protein</fullName>
    </recommendedName>
</protein>
<feature type="region of interest" description="Disordered" evidence="3">
    <location>
        <begin position="70"/>
        <end position="89"/>
    </location>
</feature>
<evidence type="ECO:0000256" key="1">
    <source>
        <dbReference type="ARBA" id="ARBA00004123"/>
    </source>
</evidence>
<dbReference type="CDD" id="cd12148">
    <property type="entry name" value="fungal_TF_MHR"/>
    <property type="match status" value="1"/>
</dbReference>
<dbReference type="PROSITE" id="PS00463">
    <property type="entry name" value="ZN2_CY6_FUNGAL_1"/>
    <property type="match status" value="1"/>
</dbReference>
<name>A0A316YDS2_9BASI</name>
<reference evidence="5 6" key="1">
    <citation type="journal article" date="2018" name="Mol. Biol. Evol.">
        <title>Broad Genomic Sampling Reveals a Smut Pathogenic Ancestry of the Fungal Clade Ustilaginomycotina.</title>
        <authorList>
            <person name="Kijpornyongpan T."/>
            <person name="Mondo S.J."/>
            <person name="Barry K."/>
            <person name="Sandor L."/>
            <person name="Lee J."/>
            <person name="Lipzen A."/>
            <person name="Pangilinan J."/>
            <person name="LaButti K."/>
            <person name="Hainaut M."/>
            <person name="Henrissat B."/>
            <person name="Grigoriev I.V."/>
            <person name="Spatafora J.W."/>
            <person name="Aime M.C."/>
        </authorList>
    </citation>
    <scope>NUCLEOTIDE SEQUENCE [LARGE SCALE GENOMIC DNA]</scope>
    <source>
        <strain evidence="5 6">MCA 4198</strain>
    </source>
</reference>
<dbReference type="PANTHER" id="PTHR31001">
    <property type="entry name" value="UNCHARACTERIZED TRANSCRIPTIONAL REGULATORY PROTEIN"/>
    <property type="match status" value="1"/>
</dbReference>
<accession>A0A316YDS2</accession>
<dbReference type="GO" id="GO:0005634">
    <property type="term" value="C:nucleus"/>
    <property type="evidence" value="ECO:0007669"/>
    <property type="project" value="UniProtKB-SubCell"/>
</dbReference>
<dbReference type="OrthoDB" id="3362851at2759"/>
<gene>
    <name evidence="5" type="ORF">FA10DRAFT_288729</name>
</gene>
<dbReference type="Proteomes" id="UP000245768">
    <property type="component" value="Unassembled WGS sequence"/>
</dbReference>
<organism evidence="5 6">
    <name type="scientific">Acaromyces ingoldii</name>
    <dbReference type="NCBI Taxonomy" id="215250"/>
    <lineage>
        <taxon>Eukaryota</taxon>
        <taxon>Fungi</taxon>
        <taxon>Dikarya</taxon>
        <taxon>Basidiomycota</taxon>
        <taxon>Ustilaginomycotina</taxon>
        <taxon>Exobasidiomycetes</taxon>
        <taxon>Exobasidiales</taxon>
        <taxon>Cryptobasidiaceae</taxon>
        <taxon>Acaromyces</taxon>
    </lineage>
</organism>
<dbReference type="GO" id="GO:0000981">
    <property type="term" value="F:DNA-binding transcription factor activity, RNA polymerase II-specific"/>
    <property type="evidence" value="ECO:0007669"/>
    <property type="project" value="InterPro"/>
</dbReference>
<evidence type="ECO:0000259" key="4">
    <source>
        <dbReference type="PROSITE" id="PS50048"/>
    </source>
</evidence>
<keyword evidence="6" id="KW-1185">Reference proteome</keyword>
<evidence type="ECO:0000256" key="3">
    <source>
        <dbReference type="SAM" id="MobiDB-lite"/>
    </source>
</evidence>
<dbReference type="InterPro" id="IPR001138">
    <property type="entry name" value="Zn2Cys6_DnaBD"/>
</dbReference>
<dbReference type="InterPro" id="IPR050613">
    <property type="entry name" value="Sec_Metabolite_Reg"/>
</dbReference>
<comment type="subcellular location">
    <subcellularLocation>
        <location evidence="1">Nucleus</location>
    </subcellularLocation>
</comment>
<dbReference type="EMBL" id="KZ819640">
    <property type="protein sequence ID" value="PWN87281.1"/>
    <property type="molecule type" value="Genomic_DNA"/>
</dbReference>
<dbReference type="Gene3D" id="4.10.240.10">
    <property type="entry name" value="Zn(2)-C6 fungal-type DNA-binding domain"/>
    <property type="match status" value="1"/>
</dbReference>
<evidence type="ECO:0000313" key="6">
    <source>
        <dbReference type="Proteomes" id="UP000245768"/>
    </source>
</evidence>
<dbReference type="SMART" id="SM00066">
    <property type="entry name" value="GAL4"/>
    <property type="match status" value="1"/>
</dbReference>
<dbReference type="SUPFAM" id="SSF57701">
    <property type="entry name" value="Zn2/Cys6 DNA-binding domain"/>
    <property type="match status" value="1"/>
</dbReference>
<feature type="domain" description="Zn(2)-C6 fungal-type" evidence="4">
    <location>
        <begin position="19"/>
        <end position="51"/>
    </location>
</feature>
<dbReference type="RefSeq" id="XP_025374479.1">
    <property type="nucleotide sequence ID" value="XM_025524232.1"/>
</dbReference>
<dbReference type="InterPro" id="IPR036864">
    <property type="entry name" value="Zn2-C6_fun-type_DNA-bd_sf"/>
</dbReference>
<keyword evidence="2" id="KW-0539">Nucleus</keyword>
<dbReference type="CDD" id="cd00067">
    <property type="entry name" value="GAL4"/>
    <property type="match status" value="1"/>
</dbReference>